<dbReference type="PANTHER" id="PTHR11567">
    <property type="entry name" value="ACID PHOSPHATASE-RELATED"/>
    <property type="match status" value="1"/>
</dbReference>
<evidence type="ECO:0000313" key="4">
    <source>
        <dbReference type="EMBL" id="MFC5863299.1"/>
    </source>
</evidence>
<proteinExistence type="inferred from homology"/>
<dbReference type="Gene3D" id="3.40.50.1240">
    <property type="entry name" value="Phosphoglycerate mutase-like"/>
    <property type="match status" value="2"/>
</dbReference>
<dbReference type="SUPFAM" id="SSF53254">
    <property type="entry name" value="Phosphoglycerate mutase-like"/>
    <property type="match status" value="1"/>
</dbReference>
<sequence>MLGKFKPLILATIMLAGYPALFAQQPSKVSADESTPQGKLRFVVVVSRHGVRSPTGKTDQLNQFSAQPWPAWSVPPGYLTERGFTLMKLMGGFEREFLIKQGLLAAEGCGDVEHITLLADSDQRTRETGKAIAAGLLPDCNLETHALAEGTPDPLFHPLAAGTVHPDKQLATAALSGRIGNNPSGLVEAYRPQLQALEQVLSGTGAPPKMSLFDVPSSIAPGKGDHLVELRSPLGTAATMAENLLLEYTDGMPQVGWGRVDEHTLRELMQLHTASADLERWTPYIARAQSAPMLEAILASMQQTVTQKAVAGAAGRKSDRLLILVGHDTNLTNISGALGLSWLIDGRRDDTPPGSALVFELWQDGSASNYSVRLFFTAQTLDQMRNTTPLTLENPPERVPVFIPGCSRSDASCEWSAFQALLQKTTSSELTR</sequence>
<comment type="caution">
    <text evidence="4">The sequence shown here is derived from an EMBL/GenBank/DDBJ whole genome shotgun (WGS) entry which is preliminary data.</text>
</comment>
<dbReference type="Proteomes" id="UP001596091">
    <property type="component" value="Unassembled WGS sequence"/>
</dbReference>
<dbReference type="PROSITE" id="PS00778">
    <property type="entry name" value="HIS_ACID_PHOSPHAT_2"/>
    <property type="match status" value="1"/>
</dbReference>
<dbReference type="InterPro" id="IPR029033">
    <property type="entry name" value="His_PPase_superfam"/>
</dbReference>
<keyword evidence="3" id="KW-0732">Signal</keyword>
<dbReference type="Pfam" id="PF00328">
    <property type="entry name" value="His_Phos_2"/>
    <property type="match status" value="2"/>
</dbReference>
<evidence type="ECO:0000256" key="1">
    <source>
        <dbReference type="ARBA" id="ARBA00005375"/>
    </source>
</evidence>
<reference evidence="5" key="1">
    <citation type="journal article" date="2019" name="Int. J. Syst. Evol. Microbiol.">
        <title>The Global Catalogue of Microorganisms (GCM) 10K type strain sequencing project: providing services to taxonomists for standard genome sequencing and annotation.</title>
        <authorList>
            <consortium name="The Broad Institute Genomics Platform"/>
            <consortium name="The Broad Institute Genome Sequencing Center for Infectious Disease"/>
            <person name="Wu L."/>
            <person name="Ma J."/>
        </authorList>
    </citation>
    <scope>NUCLEOTIDE SEQUENCE [LARGE SCALE GENOMIC DNA]</scope>
    <source>
        <strain evidence="5">JCM 4087</strain>
    </source>
</reference>
<dbReference type="CDD" id="cd07061">
    <property type="entry name" value="HP_HAP_like"/>
    <property type="match status" value="1"/>
</dbReference>
<keyword evidence="2" id="KW-0378">Hydrolase</keyword>
<evidence type="ECO:0000256" key="2">
    <source>
        <dbReference type="ARBA" id="ARBA00022801"/>
    </source>
</evidence>
<dbReference type="PROSITE" id="PS00616">
    <property type="entry name" value="HIS_ACID_PHOSPHAT_1"/>
    <property type="match status" value="1"/>
</dbReference>
<evidence type="ECO:0000313" key="5">
    <source>
        <dbReference type="Proteomes" id="UP001596091"/>
    </source>
</evidence>
<evidence type="ECO:0000256" key="3">
    <source>
        <dbReference type="SAM" id="SignalP"/>
    </source>
</evidence>
<dbReference type="EMBL" id="JBHSPH010000004">
    <property type="protein sequence ID" value="MFC5863299.1"/>
    <property type="molecule type" value="Genomic_DNA"/>
</dbReference>
<gene>
    <name evidence="4" type="ORF">ACFPT7_13425</name>
</gene>
<organism evidence="4 5">
    <name type="scientific">Acidicapsa dinghuensis</name>
    <dbReference type="NCBI Taxonomy" id="2218256"/>
    <lineage>
        <taxon>Bacteria</taxon>
        <taxon>Pseudomonadati</taxon>
        <taxon>Acidobacteriota</taxon>
        <taxon>Terriglobia</taxon>
        <taxon>Terriglobales</taxon>
        <taxon>Acidobacteriaceae</taxon>
        <taxon>Acidicapsa</taxon>
    </lineage>
</organism>
<dbReference type="InterPro" id="IPR050645">
    <property type="entry name" value="Histidine_acid_phosphatase"/>
</dbReference>
<protein>
    <submittedName>
        <fullName evidence="4">Histidine-type phosphatase</fullName>
    </submittedName>
</protein>
<dbReference type="InterPro" id="IPR000560">
    <property type="entry name" value="His_Pase_clade-2"/>
</dbReference>
<comment type="similarity">
    <text evidence="1">Belongs to the histidine acid phosphatase family.</text>
</comment>
<dbReference type="RefSeq" id="WP_263341447.1">
    <property type="nucleotide sequence ID" value="NZ_JAGSYH010000007.1"/>
</dbReference>
<accession>A0ABW1EG45</accession>
<keyword evidence="5" id="KW-1185">Reference proteome</keyword>
<dbReference type="PANTHER" id="PTHR11567:SF110">
    <property type="entry name" value="2-PHOSPHOXYLOSE PHOSPHATASE 1"/>
    <property type="match status" value="1"/>
</dbReference>
<feature type="signal peptide" evidence="3">
    <location>
        <begin position="1"/>
        <end position="22"/>
    </location>
</feature>
<name>A0ABW1EG45_9BACT</name>
<dbReference type="InterPro" id="IPR033379">
    <property type="entry name" value="Acid_Pase_AS"/>
</dbReference>
<feature type="chain" id="PRO_5045535626" evidence="3">
    <location>
        <begin position="23"/>
        <end position="432"/>
    </location>
</feature>